<dbReference type="AlphaFoldDB" id="A0A0Q1DSR0"/>
<dbReference type="InterPro" id="IPR025700">
    <property type="entry name" value="Lys/Orn_oxygenase"/>
</dbReference>
<organism evidence="16 17">
    <name type="scientific">Corynebacterium oculi</name>
    <dbReference type="NCBI Taxonomy" id="1544416"/>
    <lineage>
        <taxon>Bacteria</taxon>
        <taxon>Bacillati</taxon>
        <taxon>Actinomycetota</taxon>
        <taxon>Actinomycetes</taxon>
        <taxon>Mycobacteriales</taxon>
        <taxon>Corynebacteriaceae</taxon>
        <taxon>Corynebacterium</taxon>
    </lineage>
</organism>
<comment type="catalytic activity">
    <reaction evidence="15">
        <text>L-lysine + NADPH + O2 = N(6)-hydroxy-L-lysine + NADP(+) + H2O</text>
        <dbReference type="Rhea" id="RHEA:23228"/>
        <dbReference type="ChEBI" id="CHEBI:15377"/>
        <dbReference type="ChEBI" id="CHEBI:15379"/>
        <dbReference type="ChEBI" id="CHEBI:32551"/>
        <dbReference type="ChEBI" id="CHEBI:57783"/>
        <dbReference type="ChEBI" id="CHEBI:57820"/>
        <dbReference type="ChEBI" id="CHEBI:58349"/>
        <dbReference type="EC" id="1.14.13.59"/>
    </reaction>
</comment>
<keyword evidence="7" id="KW-0274">FAD</keyword>
<evidence type="ECO:0000256" key="14">
    <source>
        <dbReference type="ARBA" id="ARBA00032738"/>
    </source>
</evidence>
<dbReference type="RefSeq" id="WP_055123134.1">
    <property type="nucleotide sequence ID" value="NZ_LKST01000004.1"/>
</dbReference>
<reference evidence="16 17" key="1">
    <citation type="submission" date="2015-10" db="EMBL/GenBank/DDBJ databases">
        <title>Corynebacteirum lowii and Corynebacterium oculi species nova, derived from human clinical disease and and emended description of Corynebacterium mastiditis.</title>
        <authorList>
            <person name="Bernard K."/>
            <person name="Pacheco A.L."/>
            <person name="Mcdougall C."/>
            <person name="Burtx T."/>
            <person name="Weibe D."/>
            <person name="Tyler S."/>
            <person name="Olson A.B."/>
            <person name="Cnockaert M."/>
            <person name="Eguchi H."/>
            <person name="Kuwahara T."/>
            <person name="Nakayama-Imaohji H."/>
            <person name="Boudewijins M."/>
            <person name="Van Hoecke F."/>
            <person name="Bernier A.-M."/>
            <person name="Vandamme P."/>
        </authorList>
    </citation>
    <scope>NUCLEOTIDE SEQUENCE [LARGE SCALE GENOMIC DNA]</scope>
    <source>
        <strain evidence="16 17">NML 130210</strain>
    </source>
</reference>
<dbReference type="EC" id="1.14.13.59" evidence="4"/>
<dbReference type="GO" id="GO:0047091">
    <property type="term" value="F:L-lysine 6-monooxygenase (NADPH) activity"/>
    <property type="evidence" value="ECO:0007669"/>
    <property type="project" value="UniProtKB-EC"/>
</dbReference>
<sequence length="413" mass="44639">MTVDLLVVGAGPKGVAVAAKAAVLRELGCPAPSVRLVDPLGVGGHWRARGGWTDGRHGLGTPPEKDVGFPYRTRVAGARSGEVDEALARHGWAAFLIDRGEFAAWIDRGRPAPLHEQWADYLQWVVDRLGISVLSAEVTSARLAEDWEVDTTAGRLTARGLMVTGPGSSARRIARVPGVCSLADFWGQRPAEGASVAVIGSGESSASVVDQLLDTRVGEITVISPSAAIFTRGEGQFENRLYTDPHRWQELDEPARRDLLGRTDRSVYSVRIQQRVGCDGRVEHRRGTVRAVEESEGALRVRYRRTEAGGIAHEGSVLADLVVDARGNSPLWFGAYLEPGTRERLAREAGAADWRAVRAQDIEERIDATLRFEGLNGRLFLPTLAGYRQGPGFANLSCLGELSDRIVSGVKGL</sequence>
<keyword evidence="8" id="KW-0521">NADP</keyword>
<comment type="cofactor">
    <cofactor evidence="1">
        <name>FAD</name>
        <dbReference type="ChEBI" id="CHEBI:57692"/>
    </cofactor>
</comment>
<dbReference type="PATRIC" id="fig|1544416.3.peg.2054"/>
<evidence type="ECO:0000256" key="4">
    <source>
        <dbReference type="ARBA" id="ARBA00013076"/>
    </source>
</evidence>
<name>A0A0Q1DSR0_9CORY</name>
<evidence type="ECO:0000256" key="7">
    <source>
        <dbReference type="ARBA" id="ARBA00022827"/>
    </source>
</evidence>
<comment type="caution">
    <text evidence="16">The sequence shown here is derived from an EMBL/GenBank/DDBJ whole genome shotgun (WGS) entry which is preliminary data.</text>
</comment>
<evidence type="ECO:0000256" key="3">
    <source>
        <dbReference type="ARBA" id="ARBA00007588"/>
    </source>
</evidence>
<dbReference type="STRING" id="1544416.Cocul_02059"/>
<evidence type="ECO:0000256" key="10">
    <source>
        <dbReference type="ARBA" id="ARBA00023033"/>
    </source>
</evidence>
<evidence type="ECO:0000256" key="6">
    <source>
        <dbReference type="ARBA" id="ARBA00022630"/>
    </source>
</evidence>
<evidence type="ECO:0000256" key="8">
    <source>
        <dbReference type="ARBA" id="ARBA00022857"/>
    </source>
</evidence>
<keyword evidence="6" id="KW-0285">Flavoprotein</keyword>
<keyword evidence="9" id="KW-0560">Oxidoreductase</keyword>
<evidence type="ECO:0000256" key="12">
    <source>
        <dbReference type="ARBA" id="ARBA00031158"/>
    </source>
</evidence>
<evidence type="ECO:0000256" key="2">
    <source>
        <dbReference type="ARBA" id="ARBA00005102"/>
    </source>
</evidence>
<keyword evidence="10" id="KW-0503">Monooxygenase</keyword>
<dbReference type="OrthoDB" id="9149460at2"/>
<evidence type="ECO:0000313" key="17">
    <source>
        <dbReference type="Proteomes" id="UP000050517"/>
    </source>
</evidence>
<evidence type="ECO:0000256" key="15">
    <source>
        <dbReference type="ARBA" id="ARBA00048407"/>
    </source>
</evidence>
<evidence type="ECO:0000256" key="11">
    <source>
        <dbReference type="ARBA" id="ARBA00029939"/>
    </source>
</evidence>
<dbReference type="InterPro" id="IPR036188">
    <property type="entry name" value="FAD/NAD-bd_sf"/>
</dbReference>
<proteinExistence type="inferred from homology"/>
<dbReference type="EMBL" id="LKST01000004">
    <property type="protein sequence ID" value="KQB83087.1"/>
    <property type="molecule type" value="Genomic_DNA"/>
</dbReference>
<evidence type="ECO:0000256" key="1">
    <source>
        <dbReference type="ARBA" id="ARBA00001974"/>
    </source>
</evidence>
<dbReference type="SUPFAM" id="SSF51905">
    <property type="entry name" value="FAD/NAD(P)-binding domain"/>
    <property type="match status" value="1"/>
</dbReference>
<accession>A0A0Q1DSR0</accession>
<evidence type="ECO:0000256" key="9">
    <source>
        <dbReference type="ARBA" id="ARBA00023002"/>
    </source>
</evidence>
<dbReference type="Proteomes" id="UP000050517">
    <property type="component" value="Unassembled WGS sequence"/>
</dbReference>
<evidence type="ECO:0000256" key="5">
    <source>
        <dbReference type="ARBA" id="ARBA00016406"/>
    </source>
</evidence>
<evidence type="ECO:0000313" key="16">
    <source>
        <dbReference type="EMBL" id="KQB83087.1"/>
    </source>
</evidence>
<dbReference type="Gene3D" id="3.50.50.60">
    <property type="entry name" value="FAD/NAD(P)-binding domain"/>
    <property type="match status" value="1"/>
</dbReference>
<protein>
    <recommendedName>
        <fullName evidence="5">L-lysine N6-monooxygenase MbtG</fullName>
        <ecNumber evidence="4">1.14.13.59</ecNumber>
    </recommendedName>
    <alternativeName>
        <fullName evidence="14">Lysine 6-N-hydroxylase</fullName>
    </alternativeName>
    <alternativeName>
        <fullName evidence="13">Lysine N6-hydroxylase</fullName>
    </alternativeName>
    <alternativeName>
        <fullName evidence="11">Lysine-N-oxygenase</fullName>
    </alternativeName>
    <alternativeName>
        <fullName evidence="12">Mycobactin synthase protein G</fullName>
    </alternativeName>
</protein>
<dbReference type="PRINTS" id="PR00368">
    <property type="entry name" value="FADPNR"/>
</dbReference>
<keyword evidence="17" id="KW-1185">Reference proteome</keyword>
<evidence type="ECO:0000256" key="13">
    <source>
        <dbReference type="ARBA" id="ARBA00032493"/>
    </source>
</evidence>
<comment type="similarity">
    <text evidence="3">Belongs to the lysine N(6)-hydroxylase/L-ornithine N(5)-oxygenase family.</text>
</comment>
<dbReference type="Pfam" id="PF13434">
    <property type="entry name" value="Lys_Orn_oxgnase"/>
    <property type="match status" value="1"/>
</dbReference>
<gene>
    <name evidence="16" type="ORF">Cocul_02059</name>
</gene>
<comment type="pathway">
    <text evidence="2">Siderophore biosynthesis; mycobactin biosynthesis.</text>
</comment>